<evidence type="ECO:0000256" key="11">
    <source>
        <dbReference type="PIRSR" id="PIRSR000439-1"/>
    </source>
</evidence>
<feature type="transmembrane region" description="Helical" evidence="13">
    <location>
        <begin position="423"/>
        <end position="442"/>
    </location>
</feature>
<keyword evidence="8 10" id="KW-0012">Acyltransferase</keyword>
<feature type="compositionally biased region" description="Polar residues" evidence="12">
    <location>
        <begin position="239"/>
        <end position="253"/>
    </location>
</feature>
<dbReference type="GO" id="GO:0034737">
    <property type="term" value="F:ergosterol O-acyltransferase activity"/>
    <property type="evidence" value="ECO:0007669"/>
    <property type="project" value="TreeGrafter"/>
</dbReference>
<protein>
    <recommendedName>
        <fullName evidence="10">O-acyltransferase</fullName>
    </recommendedName>
</protein>
<dbReference type="OrthoDB" id="10039049at2759"/>
<evidence type="ECO:0000256" key="3">
    <source>
        <dbReference type="ARBA" id="ARBA00022679"/>
    </source>
</evidence>
<feature type="active site" evidence="11">
    <location>
        <position position="556"/>
    </location>
</feature>
<comment type="function">
    <text evidence="9">Sterol O-acyltransferase that catalyzes the formation of stery esters.</text>
</comment>
<evidence type="ECO:0000256" key="4">
    <source>
        <dbReference type="ARBA" id="ARBA00022692"/>
    </source>
</evidence>
<comment type="subcellular location">
    <subcellularLocation>
        <location evidence="1 10">Endoplasmic reticulum membrane</location>
        <topology evidence="1 10">Multi-pass membrane protein</topology>
    </subcellularLocation>
</comment>
<keyword evidence="6 13" id="KW-1133">Transmembrane helix</keyword>
<feature type="transmembrane region" description="Helical" evidence="13">
    <location>
        <begin position="61"/>
        <end position="80"/>
    </location>
</feature>
<dbReference type="EMBL" id="ML210148">
    <property type="protein sequence ID" value="TFK29702.1"/>
    <property type="molecule type" value="Genomic_DNA"/>
</dbReference>
<dbReference type="PANTHER" id="PTHR10408">
    <property type="entry name" value="STEROL O-ACYLTRANSFERASE"/>
    <property type="match status" value="1"/>
</dbReference>
<sequence>MSRTASGGFETSTGTLYVSKPYKSRSSPSEKKLRALVSFVPRNSAFDINSHTSNTNEFRGFFSLFWISIFIFTIRTYIRSIETSGEPLNLDFAAMFSKDAITLAWSDLVLVLTTGLCVPFAIALKRNWLKYYWTGVIVQHVFQTSVLMAAITWIFRRDWPWVQSGFLTLHALVMVMKMHSYMNVNGHLQTVRTQADAVLAQLMKLVAEESSGLSSEEAWANALVNARIARMEKEGLPSDTESQGSTSGNQTPVIGTPEVPPHAAKEGAVSSYVDAATAAALRKRLTAVIKSPSTLSNGVHLDPKDGGHPLRQVYSESDEKNKSKGTVTLAQADASSSATVTTEFAIFSNRPPETHTLVHHSNPDIAALAEEYSDLLSELTSNGPKDYTVWPANIGWKDFAMYQLTPTLVYELEYPRTDRIRPLYLFEKTVATFGTFALLYTVTDRFILPYTPTRDQSFFRSLLDLALPFMIAYLLLFYIIFECICNGFAELSYFADRQFYEDWWNSTSWDEFSRKWNKPVHTFLLRHVYAASILSSYRMSKISAMFFTFALSAAAHELVMVIVTRKIRMYLFMLQIIQIPLILIGRAPVIKRNKLMGNVVFWLGLYAGFPLLCVAYVAH</sequence>
<evidence type="ECO:0000256" key="9">
    <source>
        <dbReference type="ARBA" id="ARBA00023568"/>
    </source>
</evidence>
<evidence type="ECO:0000256" key="6">
    <source>
        <dbReference type="ARBA" id="ARBA00022989"/>
    </source>
</evidence>
<accession>A0A5C3LAS0</accession>
<evidence type="ECO:0000256" key="12">
    <source>
        <dbReference type="SAM" id="MobiDB-lite"/>
    </source>
</evidence>
<dbReference type="GO" id="GO:0008204">
    <property type="term" value="P:ergosterol metabolic process"/>
    <property type="evidence" value="ECO:0007669"/>
    <property type="project" value="TreeGrafter"/>
</dbReference>
<dbReference type="GO" id="GO:0005789">
    <property type="term" value="C:endoplasmic reticulum membrane"/>
    <property type="evidence" value="ECO:0007669"/>
    <property type="project" value="UniProtKB-SubCell"/>
</dbReference>
<evidence type="ECO:0000256" key="2">
    <source>
        <dbReference type="ARBA" id="ARBA00009010"/>
    </source>
</evidence>
<evidence type="ECO:0000256" key="7">
    <source>
        <dbReference type="ARBA" id="ARBA00023136"/>
    </source>
</evidence>
<feature type="transmembrane region" description="Helical" evidence="13">
    <location>
        <begin position="569"/>
        <end position="587"/>
    </location>
</feature>
<feature type="region of interest" description="Disordered" evidence="12">
    <location>
        <begin position="235"/>
        <end position="266"/>
    </location>
</feature>
<keyword evidence="7 10" id="KW-0472">Membrane</keyword>
<feature type="transmembrane region" description="Helical" evidence="13">
    <location>
        <begin position="542"/>
        <end position="563"/>
    </location>
</feature>
<organism evidence="14 15">
    <name type="scientific">Coprinopsis marcescibilis</name>
    <name type="common">Agaric fungus</name>
    <name type="synonym">Psathyrella marcescibilis</name>
    <dbReference type="NCBI Taxonomy" id="230819"/>
    <lineage>
        <taxon>Eukaryota</taxon>
        <taxon>Fungi</taxon>
        <taxon>Dikarya</taxon>
        <taxon>Basidiomycota</taxon>
        <taxon>Agaricomycotina</taxon>
        <taxon>Agaricomycetes</taxon>
        <taxon>Agaricomycetidae</taxon>
        <taxon>Agaricales</taxon>
        <taxon>Agaricineae</taxon>
        <taxon>Psathyrellaceae</taxon>
        <taxon>Coprinopsis</taxon>
    </lineage>
</organism>
<keyword evidence="15" id="KW-1185">Reference proteome</keyword>
<feature type="transmembrane region" description="Helical" evidence="13">
    <location>
        <begin position="462"/>
        <end position="481"/>
    </location>
</feature>
<name>A0A5C3LAS0_COPMA</name>
<feature type="transmembrane region" description="Helical" evidence="13">
    <location>
        <begin position="131"/>
        <end position="155"/>
    </location>
</feature>
<feature type="transmembrane region" description="Helical" evidence="13">
    <location>
        <begin position="161"/>
        <end position="178"/>
    </location>
</feature>
<reference evidence="14 15" key="1">
    <citation type="journal article" date="2019" name="Nat. Ecol. Evol.">
        <title>Megaphylogeny resolves global patterns of mushroom evolution.</title>
        <authorList>
            <person name="Varga T."/>
            <person name="Krizsan K."/>
            <person name="Foldi C."/>
            <person name="Dima B."/>
            <person name="Sanchez-Garcia M."/>
            <person name="Sanchez-Ramirez S."/>
            <person name="Szollosi G.J."/>
            <person name="Szarkandi J.G."/>
            <person name="Papp V."/>
            <person name="Albert L."/>
            <person name="Andreopoulos W."/>
            <person name="Angelini C."/>
            <person name="Antonin V."/>
            <person name="Barry K.W."/>
            <person name="Bougher N.L."/>
            <person name="Buchanan P."/>
            <person name="Buyck B."/>
            <person name="Bense V."/>
            <person name="Catcheside P."/>
            <person name="Chovatia M."/>
            <person name="Cooper J."/>
            <person name="Damon W."/>
            <person name="Desjardin D."/>
            <person name="Finy P."/>
            <person name="Geml J."/>
            <person name="Haridas S."/>
            <person name="Hughes K."/>
            <person name="Justo A."/>
            <person name="Karasinski D."/>
            <person name="Kautmanova I."/>
            <person name="Kiss B."/>
            <person name="Kocsube S."/>
            <person name="Kotiranta H."/>
            <person name="LaButti K.M."/>
            <person name="Lechner B.E."/>
            <person name="Liimatainen K."/>
            <person name="Lipzen A."/>
            <person name="Lukacs Z."/>
            <person name="Mihaltcheva S."/>
            <person name="Morgado L.N."/>
            <person name="Niskanen T."/>
            <person name="Noordeloos M.E."/>
            <person name="Ohm R.A."/>
            <person name="Ortiz-Santana B."/>
            <person name="Ovrebo C."/>
            <person name="Racz N."/>
            <person name="Riley R."/>
            <person name="Savchenko A."/>
            <person name="Shiryaev A."/>
            <person name="Soop K."/>
            <person name="Spirin V."/>
            <person name="Szebenyi C."/>
            <person name="Tomsovsky M."/>
            <person name="Tulloss R.E."/>
            <person name="Uehling J."/>
            <person name="Grigoriev I.V."/>
            <person name="Vagvolgyi C."/>
            <person name="Papp T."/>
            <person name="Martin F.M."/>
            <person name="Miettinen O."/>
            <person name="Hibbett D.S."/>
            <person name="Nagy L.G."/>
        </authorList>
    </citation>
    <scope>NUCLEOTIDE SEQUENCE [LARGE SCALE GENOMIC DNA]</scope>
    <source>
        <strain evidence="14 15">CBS 121175</strain>
    </source>
</reference>
<feature type="transmembrane region" description="Helical" evidence="13">
    <location>
        <begin position="100"/>
        <end position="124"/>
    </location>
</feature>
<dbReference type="PANTHER" id="PTHR10408:SF9">
    <property type="entry name" value="STEROL O-ACYLTRANSFERASE 2-RELATED"/>
    <property type="match status" value="1"/>
</dbReference>
<evidence type="ECO:0000256" key="1">
    <source>
        <dbReference type="ARBA" id="ARBA00004477"/>
    </source>
</evidence>
<keyword evidence="3 10" id="KW-0808">Transferase</keyword>
<dbReference type="Pfam" id="PF03062">
    <property type="entry name" value="MBOAT"/>
    <property type="match status" value="1"/>
</dbReference>
<evidence type="ECO:0000313" key="15">
    <source>
        <dbReference type="Proteomes" id="UP000307440"/>
    </source>
</evidence>
<comment type="similarity">
    <text evidence="2 10">Belongs to the membrane-bound acyltransferase family. Sterol o-acyltransferase subfamily.</text>
</comment>
<proteinExistence type="inferred from homology"/>
<evidence type="ECO:0000256" key="10">
    <source>
        <dbReference type="PIRNR" id="PIRNR000439"/>
    </source>
</evidence>
<keyword evidence="5 10" id="KW-0256">Endoplasmic reticulum</keyword>
<evidence type="ECO:0000313" key="14">
    <source>
        <dbReference type="EMBL" id="TFK29702.1"/>
    </source>
</evidence>
<keyword evidence="4 13" id="KW-0812">Transmembrane</keyword>
<evidence type="ECO:0000256" key="5">
    <source>
        <dbReference type="ARBA" id="ARBA00022824"/>
    </source>
</evidence>
<dbReference type="PIRSF" id="PIRSF000439">
    <property type="entry name" value="Oat_ACAT_DAG_ARE"/>
    <property type="match status" value="1"/>
</dbReference>
<dbReference type="Proteomes" id="UP000307440">
    <property type="component" value="Unassembled WGS sequence"/>
</dbReference>
<dbReference type="InterPro" id="IPR014371">
    <property type="entry name" value="Oat_ACAT_DAG_ARE"/>
</dbReference>
<feature type="transmembrane region" description="Helical" evidence="13">
    <location>
        <begin position="599"/>
        <end position="618"/>
    </location>
</feature>
<gene>
    <name evidence="14" type="ORF">FA15DRAFT_663870</name>
</gene>
<dbReference type="STRING" id="230819.A0A5C3LAS0"/>
<evidence type="ECO:0000256" key="13">
    <source>
        <dbReference type="SAM" id="Phobius"/>
    </source>
</evidence>
<dbReference type="AlphaFoldDB" id="A0A5C3LAS0"/>
<evidence type="ECO:0000256" key="8">
    <source>
        <dbReference type="ARBA" id="ARBA00023315"/>
    </source>
</evidence>
<dbReference type="InterPro" id="IPR004299">
    <property type="entry name" value="MBOAT_fam"/>
</dbReference>